<comment type="caution">
    <text evidence="3">The sequence shown here is derived from an EMBL/GenBank/DDBJ whole genome shotgun (WGS) entry which is preliminary data.</text>
</comment>
<dbReference type="RefSeq" id="WP_120795870.1">
    <property type="nucleotide sequence ID" value="NZ_RBXL01000001.1"/>
</dbReference>
<dbReference type="PANTHER" id="PTHR33713">
    <property type="entry name" value="ANTITOXIN YAFN-RELATED"/>
    <property type="match status" value="1"/>
</dbReference>
<dbReference type="EMBL" id="RBXL01000001">
    <property type="protein sequence ID" value="RKT43271.1"/>
    <property type="molecule type" value="Genomic_DNA"/>
</dbReference>
<dbReference type="Pfam" id="PF02604">
    <property type="entry name" value="PhdYeFM_antitox"/>
    <property type="match status" value="1"/>
</dbReference>
<evidence type="ECO:0000256" key="1">
    <source>
        <dbReference type="ARBA" id="ARBA00009981"/>
    </source>
</evidence>
<dbReference type="PANTHER" id="PTHR33713:SF10">
    <property type="entry name" value="ANTITOXIN YAFN"/>
    <property type="match status" value="1"/>
</dbReference>
<comment type="function">
    <text evidence="2">Antitoxin component of a type II toxin-antitoxin (TA) system.</text>
</comment>
<keyword evidence="4" id="KW-1185">Reference proteome</keyword>
<evidence type="ECO:0000313" key="3">
    <source>
        <dbReference type="EMBL" id="RKT43271.1"/>
    </source>
</evidence>
<dbReference type="InterPro" id="IPR036165">
    <property type="entry name" value="YefM-like_sf"/>
</dbReference>
<gene>
    <name evidence="3" type="ORF">BDD21_0593</name>
</gene>
<dbReference type="InterPro" id="IPR051405">
    <property type="entry name" value="phD/YefM_antitoxin"/>
</dbReference>
<organism evidence="3 4">
    <name type="scientific">Thiocapsa rosea</name>
    <dbReference type="NCBI Taxonomy" id="69360"/>
    <lineage>
        <taxon>Bacteria</taxon>
        <taxon>Pseudomonadati</taxon>
        <taxon>Pseudomonadota</taxon>
        <taxon>Gammaproteobacteria</taxon>
        <taxon>Chromatiales</taxon>
        <taxon>Chromatiaceae</taxon>
        <taxon>Thiocapsa</taxon>
    </lineage>
</organism>
<dbReference type="Gene3D" id="3.40.1620.10">
    <property type="entry name" value="YefM-like domain"/>
    <property type="match status" value="1"/>
</dbReference>
<dbReference type="SUPFAM" id="SSF143120">
    <property type="entry name" value="YefM-like"/>
    <property type="match status" value="1"/>
</dbReference>
<accession>A0A495V1I8</accession>
<evidence type="ECO:0000313" key="4">
    <source>
        <dbReference type="Proteomes" id="UP000274556"/>
    </source>
</evidence>
<dbReference type="NCBIfam" id="TIGR01552">
    <property type="entry name" value="phd_fam"/>
    <property type="match status" value="1"/>
</dbReference>
<reference evidence="3 4" key="1">
    <citation type="submission" date="2018-10" db="EMBL/GenBank/DDBJ databases">
        <title>Genomic Encyclopedia of Archaeal and Bacterial Type Strains, Phase II (KMG-II): from individual species to whole genera.</title>
        <authorList>
            <person name="Goeker M."/>
        </authorList>
    </citation>
    <scope>NUCLEOTIDE SEQUENCE [LARGE SCALE GENOMIC DNA]</scope>
    <source>
        <strain evidence="3 4">DSM 235</strain>
    </source>
</reference>
<comment type="similarity">
    <text evidence="1 2">Belongs to the phD/YefM antitoxin family.</text>
</comment>
<dbReference type="Proteomes" id="UP000274556">
    <property type="component" value="Unassembled WGS sequence"/>
</dbReference>
<dbReference type="AlphaFoldDB" id="A0A495V1I8"/>
<protein>
    <recommendedName>
        <fullName evidence="2">Antitoxin</fullName>
    </recommendedName>
</protein>
<name>A0A495V1I8_9GAMM</name>
<proteinExistence type="inferred from homology"/>
<dbReference type="InterPro" id="IPR006442">
    <property type="entry name" value="Antitoxin_Phd/YefM"/>
</dbReference>
<sequence length="81" mass="9195">MKTILAEVAVSVSELKRNYANVIREAEDHPVAVFNRNQPEAYLLSADFYERLMAQLEDLEDAALVRERADGPFVDVTLDEL</sequence>
<dbReference type="OrthoDB" id="5297687at2"/>
<evidence type="ECO:0000256" key="2">
    <source>
        <dbReference type="RuleBase" id="RU362080"/>
    </source>
</evidence>